<dbReference type="Gene3D" id="1.20.1300.10">
    <property type="entry name" value="Fumarate reductase/succinate dehydrogenase, transmembrane subunit"/>
    <property type="match status" value="1"/>
</dbReference>
<name>A0A2N9JH96_9ACTN</name>
<evidence type="ECO:0000313" key="2">
    <source>
        <dbReference type="EMBL" id="SPD86908.1"/>
    </source>
</evidence>
<feature type="transmembrane region" description="Helical" evidence="1">
    <location>
        <begin position="142"/>
        <end position="164"/>
    </location>
</feature>
<dbReference type="Proteomes" id="UP000238164">
    <property type="component" value="Chromosome 1"/>
</dbReference>
<dbReference type="InterPro" id="IPR011138">
    <property type="entry name" value="Cytochrome_b-558"/>
</dbReference>
<dbReference type="AlphaFoldDB" id="A0A2N9JH96"/>
<evidence type="ECO:0000313" key="3">
    <source>
        <dbReference type="Proteomes" id="UP000238164"/>
    </source>
</evidence>
<evidence type="ECO:0000256" key="1">
    <source>
        <dbReference type="SAM" id="Phobius"/>
    </source>
</evidence>
<keyword evidence="1" id="KW-0472">Membrane</keyword>
<feature type="transmembrane region" description="Helical" evidence="1">
    <location>
        <begin position="185"/>
        <end position="210"/>
    </location>
</feature>
<protein>
    <submittedName>
        <fullName evidence="2">Succinate dehydrogenase</fullName>
    </submittedName>
</protein>
<dbReference type="EMBL" id="LT985188">
    <property type="protein sequence ID" value="SPD86908.1"/>
    <property type="molecule type" value="Genomic_DNA"/>
</dbReference>
<gene>
    <name evidence="2" type="ORF">MPLG2_1878</name>
</gene>
<dbReference type="GO" id="GO:0016020">
    <property type="term" value="C:membrane"/>
    <property type="evidence" value="ECO:0007669"/>
    <property type="project" value="InterPro"/>
</dbReference>
<keyword evidence="1" id="KW-1133">Transmembrane helix</keyword>
<dbReference type="InterPro" id="IPR034804">
    <property type="entry name" value="SQR/QFR_C/D"/>
</dbReference>
<dbReference type="KEGG" id="mgg:MPLG2_1878"/>
<accession>A0A2N9JH96</accession>
<keyword evidence="1" id="KW-0812">Transmembrane</keyword>
<organism evidence="2 3">
    <name type="scientific">Micropruina glycogenica</name>
    <dbReference type="NCBI Taxonomy" id="75385"/>
    <lineage>
        <taxon>Bacteria</taxon>
        <taxon>Bacillati</taxon>
        <taxon>Actinomycetota</taxon>
        <taxon>Actinomycetes</taxon>
        <taxon>Propionibacteriales</taxon>
        <taxon>Nocardioidaceae</taxon>
        <taxon>Micropruina</taxon>
    </lineage>
</organism>
<dbReference type="SUPFAM" id="SSF81343">
    <property type="entry name" value="Fumarate reductase respiratory complex transmembrane subunits"/>
    <property type="match status" value="1"/>
</dbReference>
<keyword evidence="3" id="KW-1185">Reference proteome</keyword>
<feature type="transmembrane region" description="Helical" evidence="1">
    <location>
        <begin position="49"/>
        <end position="73"/>
    </location>
</feature>
<feature type="transmembrane region" description="Helical" evidence="1">
    <location>
        <begin position="101"/>
        <end position="122"/>
    </location>
</feature>
<dbReference type="CDD" id="cd03498">
    <property type="entry name" value="SQR_TypeB_2_TM"/>
    <property type="match status" value="1"/>
</dbReference>
<proteinExistence type="predicted"/>
<dbReference type="NCBIfam" id="TIGR02046">
    <property type="entry name" value="sdhC_b558_fam"/>
    <property type="match status" value="1"/>
</dbReference>
<reference evidence="2 3" key="1">
    <citation type="submission" date="2018-02" db="EMBL/GenBank/DDBJ databases">
        <authorList>
            <person name="Cohen D.B."/>
            <person name="Kent A.D."/>
        </authorList>
    </citation>
    <scope>NUCLEOTIDE SEQUENCE [LARGE SCALE GENOMIC DNA]</scope>
    <source>
        <strain evidence="2">1</strain>
    </source>
</reference>
<sequence length="211" mass="23890">MAVTGLILVGFLLMHMYGNLKVFLGEEAFDHYAHWLKGDILYPLIPSGWFIWIFRAFMLAAILLHAGSAWRLARKAKAARGSKYVVRKTIQETYAARTMRWGGVILGTFLIFHLLQFTAQVIKTGWNSGAGPYEMFVVSFQQWWLVLAYALWMVTVCLHVRHGFWSAFATLGANTSATSRKIWNGLAYFIAVLLYVGFMIAPLAVAFGWVK</sequence>